<dbReference type="PROSITE" id="PS51257">
    <property type="entry name" value="PROKAR_LIPOPROTEIN"/>
    <property type="match status" value="1"/>
</dbReference>
<evidence type="ECO:0000313" key="1">
    <source>
        <dbReference type="EMBL" id="NMP24636.1"/>
    </source>
</evidence>
<gene>
    <name evidence="1" type="ORF">HIJ39_20180</name>
</gene>
<accession>A0A7Y0L7H3</accession>
<name>A0A7Y0L7H3_9FIRM</name>
<evidence type="ECO:0000313" key="2">
    <source>
        <dbReference type="Proteomes" id="UP000533476"/>
    </source>
</evidence>
<comment type="caution">
    <text evidence="1">The sequence shown here is derived from an EMBL/GenBank/DDBJ whole genome shotgun (WGS) entry which is preliminary data.</text>
</comment>
<keyword evidence="2" id="KW-1185">Reference proteome</keyword>
<dbReference type="Proteomes" id="UP000533476">
    <property type="component" value="Unassembled WGS sequence"/>
</dbReference>
<sequence>MNRSIRWLITVGAAGILIVGGCMGWQAHVQAAKRQHAELALAHVLPARAYPSGHEYTGSAEGLQCQVIVSVAPFHTMEDPTVGATVTGTFTLTYTGPRPAAITFYTLGGLPWSTHPSERMLIAAQGNPTPISASPELPVTQVGPHRYLYRIVHWHYAQWPMTVQQTRREFRTAALQVDLVSGRTLNIALKPIVR</sequence>
<organism evidence="1 2">
    <name type="scientific">Sulfobacillus harzensis</name>
    <dbReference type="NCBI Taxonomy" id="2729629"/>
    <lineage>
        <taxon>Bacteria</taxon>
        <taxon>Bacillati</taxon>
        <taxon>Bacillota</taxon>
        <taxon>Clostridia</taxon>
        <taxon>Eubacteriales</taxon>
        <taxon>Clostridiales Family XVII. Incertae Sedis</taxon>
        <taxon>Sulfobacillus</taxon>
    </lineage>
</organism>
<dbReference type="AlphaFoldDB" id="A0A7Y0L7H3"/>
<proteinExistence type="predicted"/>
<dbReference type="RefSeq" id="WP_169102846.1">
    <property type="nucleotide sequence ID" value="NZ_JABBVZ010000130.1"/>
</dbReference>
<protein>
    <submittedName>
        <fullName evidence="1">Uncharacterized protein</fullName>
    </submittedName>
</protein>
<dbReference type="EMBL" id="JABBVZ010000130">
    <property type="protein sequence ID" value="NMP24636.1"/>
    <property type="molecule type" value="Genomic_DNA"/>
</dbReference>
<reference evidence="1 2" key="1">
    <citation type="submission" date="2020-04" db="EMBL/GenBank/DDBJ databases">
        <authorList>
            <person name="Zhang R."/>
            <person name="Schippers A."/>
        </authorList>
    </citation>
    <scope>NUCLEOTIDE SEQUENCE [LARGE SCALE GENOMIC DNA]</scope>
    <source>
        <strain evidence="1 2">DSM 109850</strain>
    </source>
</reference>